<keyword evidence="10" id="KW-1185">Reference proteome</keyword>
<dbReference type="Pfam" id="PF01627">
    <property type="entry name" value="Hpt"/>
    <property type="match status" value="1"/>
</dbReference>
<protein>
    <submittedName>
        <fullName evidence="9">Response regulator</fullName>
    </submittedName>
</protein>
<keyword evidence="2 5" id="KW-0238">DNA-binding</keyword>
<dbReference type="InterPro" id="IPR039420">
    <property type="entry name" value="WalR-like"/>
</dbReference>
<feature type="DNA-binding region" description="OmpR/PhoB-type" evidence="5">
    <location>
        <begin position="134"/>
        <end position="235"/>
    </location>
</feature>
<feature type="domain" description="Response regulatory" evidence="6">
    <location>
        <begin position="9"/>
        <end position="122"/>
    </location>
</feature>
<dbReference type="InterPro" id="IPR001789">
    <property type="entry name" value="Sig_transdc_resp-reg_receiver"/>
</dbReference>
<gene>
    <name evidence="9" type="ORF">SM757_12330</name>
</gene>
<feature type="modified residue" description="Phosphohistidine" evidence="3">
    <location>
        <position position="299"/>
    </location>
</feature>
<sequence>MNDAGQAPRVLVVEDDEHVAALQQEHLQRAGLRTERLSRGDAVVAHVRAHAPDLVLLDLMLPGADGTEVCRALRAFSNVPILMVSARGEEMDRLLGFDLGADDYLCKPFSPRELVARVQALLRRLGRLPQPPAQARPTAPPRLLELDAAAQRALWRGRPLDLTPQELRLLGVLAAQPARVFSRMQLIELAYDGSTEVFDRAVDSHVKNLRRKLAAAAPGHGFIHSVYGVGYRFEIKAQPEAAERGTEGGPLPGDDRPVLVPADLRERLPAFLASRRALIEEATQALAHEDLAAVRRLAHRLAGSFALYGYTWAAQGCLRIENAPAPAPAQVAAWLDELRRHLDDTPVRFVEAS</sequence>
<keyword evidence="4" id="KW-0597">Phosphoprotein</keyword>
<evidence type="ECO:0000256" key="4">
    <source>
        <dbReference type="PROSITE-ProRule" id="PRU00169"/>
    </source>
</evidence>
<dbReference type="SUPFAM" id="SSF47226">
    <property type="entry name" value="Histidine-containing phosphotransfer domain, HPT domain"/>
    <property type="match status" value="1"/>
</dbReference>
<dbReference type="Pfam" id="PF00486">
    <property type="entry name" value="Trans_reg_C"/>
    <property type="match status" value="1"/>
</dbReference>
<dbReference type="EMBL" id="JAXOJX010000017">
    <property type="protein sequence ID" value="MDZ5457358.1"/>
    <property type="molecule type" value="Genomic_DNA"/>
</dbReference>
<evidence type="ECO:0000256" key="5">
    <source>
        <dbReference type="PROSITE-ProRule" id="PRU01091"/>
    </source>
</evidence>
<feature type="modified residue" description="4-aspartylphosphate" evidence="4">
    <location>
        <position position="58"/>
    </location>
</feature>
<dbReference type="Gene3D" id="1.20.120.160">
    <property type="entry name" value="HPT domain"/>
    <property type="match status" value="1"/>
</dbReference>
<dbReference type="Gene3D" id="1.10.10.10">
    <property type="entry name" value="Winged helix-like DNA-binding domain superfamily/Winged helix DNA-binding domain"/>
    <property type="match status" value="1"/>
</dbReference>
<dbReference type="InterPro" id="IPR001867">
    <property type="entry name" value="OmpR/PhoB-type_DNA-bd"/>
</dbReference>
<evidence type="ECO:0000313" key="9">
    <source>
        <dbReference type="EMBL" id="MDZ5457358.1"/>
    </source>
</evidence>
<evidence type="ECO:0000259" key="6">
    <source>
        <dbReference type="PROSITE" id="PS50110"/>
    </source>
</evidence>
<dbReference type="InterPro" id="IPR016032">
    <property type="entry name" value="Sig_transdc_resp-reg_C-effctor"/>
</dbReference>
<feature type="domain" description="OmpR/PhoB-type" evidence="8">
    <location>
        <begin position="134"/>
        <end position="235"/>
    </location>
</feature>
<evidence type="ECO:0000259" key="7">
    <source>
        <dbReference type="PROSITE" id="PS50894"/>
    </source>
</evidence>
<dbReference type="InterPro" id="IPR011006">
    <property type="entry name" value="CheY-like_superfamily"/>
</dbReference>
<dbReference type="InterPro" id="IPR036388">
    <property type="entry name" value="WH-like_DNA-bd_sf"/>
</dbReference>
<dbReference type="PROSITE" id="PS51755">
    <property type="entry name" value="OMPR_PHOB"/>
    <property type="match status" value="1"/>
</dbReference>
<dbReference type="CDD" id="cd00383">
    <property type="entry name" value="trans_reg_C"/>
    <property type="match status" value="1"/>
</dbReference>
<dbReference type="PROSITE" id="PS50110">
    <property type="entry name" value="RESPONSE_REGULATORY"/>
    <property type="match status" value="1"/>
</dbReference>
<evidence type="ECO:0000256" key="1">
    <source>
        <dbReference type="ARBA" id="ARBA00023012"/>
    </source>
</evidence>
<proteinExistence type="predicted"/>
<dbReference type="SMART" id="SM00448">
    <property type="entry name" value="REC"/>
    <property type="match status" value="1"/>
</dbReference>
<reference evidence="9 10" key="1">
    <citation type="submission" date="2023-11" db="EMBL/GenBank/DDBJ databases">
        <title>Draft genome of Azohydromonas lata strain H1 (DSM1123), a polyhydroxyalkanoate producer.</title>
        <authorList>
            <person name="Traversa D."/>
            <person name="D'Addabbo P."/>
            <person name="Pazzani C."/>
            <person name="Manzari C."/>
            <person name="Chiara M."/>
            <person name="Scrascia M."/>
        </authorList>
    </citation>
    <scope>NUCLEOTIDE SEQUENCE [LARGE SCALE GENOMIC DNA]</scope>
    <source>
        <strain evidence="9 10">H1</strain>
    </source>
</reference>
<organism evidence="9 10">
    <name type="scientific">Azohydromonas lata</name>
    <dbReference type="NCBI Taxonomy" id="45677"/>
    <lineage>
        <taxon>Bacteria</taxon>
        <taxon>Pseudomonadati</taxon>
        <taxon>Pseudomonadota</taxon>
        <taxon>Betaproteobacteria</taxon>
        <taxon>Burkholderiales</taxon>
        <taxon>Sphaerotilaceae</taxon>
        <taxon>Azohydromonas</taxon>
    </lineage>
</organism>
<name>A0ABU5IEF6_9BURK</name>
<evidence type="ECO:0000259" key="8">
    <source>
        <dbReference type="PROSITE" id="PS51755"/>
    </source>
</evidence>
<keyword evidence="1" id="KW-0902">Two-component regulatory system</keyword>
<dbReference type="InterPro" id="IPR008207">
    <property type="entry name" value="Sig_transdc_His_kin_Hpt_dom"/>
</dbReference>
<dbReference type="PROSITE" id="PS50894">
    <property type="entry name" value="HPT"/>
    <property type="match status" value="1"/>
</dbReference>
<dbReference type="Proteomes" id="UP001293718">
    <property type="component" value="Unassembled WGS sequence"/>
</dbReference>
<dbReference type="Gene3D" id="3.40.50.2300">
    <property type="match status" value="1"/>
</dbReference>
<evidence type="ECO:0000256" key="2">
    <source>
        <dbReference type="ARBA" id="ARBA00023125"/>
    </source>
</evidence>
<accession>A0ABU5IEF6</accession>
<dbReference type="PANTHER" id="PTHR48111:SF59">
    <property type="entry name" value="TRANSCRIPTIONAL REGULATORY PROTEIN BAER"/>
    <property type="match status" value="1"/>
</dbReference>
<dbReference type="Gene3D" id="6.10.250.690">
    <property type="match status" value="1"/>
</dbReference>
<dbReference type="SUPFAM" id="SSF52172">
    <property type="entry name" value="CheY-like"/>
    <property type="match status" value="1"/>
</dbReference>
<dbReference type="InterPro" id="IPR036641">
    <property type="entry name" value="HPT_dom_sf"/>
</dbReference>
<dbReference type="RefSeq" id="WP_322465678.1">
    <property type="nucleotide sequence ID" value="NZ_JAXOJX010000017.1"/>
</dbReference>
<dbReference type="Pfam" id="PF00072">
    <property type="entry name" value="Response_reg"/>
    <property type="match status" value="1"/>
</dbReference>
<comment type="caution">
    <text evidence="9">The sequence shown here is derived from an EMBL/GenBank/DDBJ whole genome shotgun (WGS) entry which is preliminary data.</text>
</comment>
<evidence type="ECO:0000256" key="3">
    <source>
        <dbReference type="PROSITE-ProRule" id="PRU00110"/>
    </source>
</evidence>
<dbReference type="SUPFAM" id="SSF46894">
    <property type="entry name" value="C-terminal effector domain of the bipartite response regulators"/>
    <property type="match status" value="1"/>
</dbReference>
<evidence type="ECO:0000313" key="10">
    <source>
        <dbReference type="Proteomes" id="UP001293718"/>
    </source>
</evidence>
<feature type="domain" description="HPt" evidence="7">
    <location>
        <begin position="260"/>
        <end position="353"/>
    </location>
</feature>
<dbReference type="PANTHER" id="PTHR48111">
    <property type="entry name" value="REGULATOR OF RPOS"/>
    <property type="match status" value="1"/>
</dbReference>
<dbReference type="SMART" id="SM00862">
    <property type="entry name" value="Trans_reg_C"/>
    <property type="match status" value="1"/>
</dbReference>